<keyword evidence="1" id="KW-0175">Coiled coil</keyword>
<proteinExistence type="predicted"/>
<evidence type="ECO:0000313" key="3">
    <source>
        <dbReference type="Proteomes" id="UP000683925"/>
    </source>
</evidence>
<organism evidence="2 3">
    <name type="scientific">Paramecium octaurelia</name>
    <dbReference type="NCBI Taxonomy" id="43137"/>
    <lineage>
        <taxon>Eukaryota</taxon>
        <taxon>Sar</taxon>
        <taxon>Alveolata</taxon>
        <taxon>Ciliophora</taxon>
        <taxon>Intramacronucleata</taxon>
        <taxon>Oligohymenophorea</taxon>
        <taxon>Peniculida</taxon>
        <taxon>Parameciidae</taxon>
        <taxon>Paramecium</taxon>
    </lineage>
</organism>
<comment type="caution">
    <text evidence="2">The sequence shown here is derived from an EMBL/GenBank/DDBJ whole genome shotgun (WGS) entry which is preliminary data.</text>
</comment>
<dbReference type="OMA" id="QIIICIM"/>
<protein>
    <submittedName>
        <fullName evidence="2">Uncharacterized protein</fullName>
    </submittedName>
</protein>
<reference evidence="2" key="1">
    <citation type="submission" date="2021-01" db="EMBL/GenBank/DDBJ databases">
        <authorList>
            <consortium name="Genoscope - CEA"/>
            <person name="William W."/>
        </authorList>
    </citation>
    <scope>NUCLEOTIDE SEQUENCE</scope>
</reference>
<accession>A0A8S1XWF8</accession>
<evidence type="ECO:0000313" key="2">
    <source>
        <dbReference type="EMBL" id="CAD8205307.1"/>
    </source>
</evidence>
<sequence length="823" mass="98397">MEQILILIKQLYNENEEIRRLSEQELNNIFNDFEKIKIAFECLCDQKIEKSLRVQFFIYLKHYLQQNYITILMNHKIEILNILLFYLNKVDQQIIPLLCKLINYMILYTPDSTQIIICIMDKQQLDSAYIQLITEMMSSQIVINIILVRFFNSSTSMIINQLIKYQIFIYLLPILYFTHQRMIIIMLLQINIVNQFKIIHNNQKYLKTFPKSQFDSSKKSFPQKLFNNNYYNKQLLGRITAYRLLKIINKLVVCQKLNYQQQRQLLIFIVINIIQLDLHAYQSLYLNLDEENEEDYYLLKIRNFGIDFILSVLKLDQENQIFQEILLISDQLIPLQQSEESICIKKEAHYFIISNLFYRIQIHHLDQLFLQELLYCLKQINNAYIPIKIQVLILLRKFILKKLITNQSQIDYLISILKEQLQIIEQINNPNLLCAMIDLLVCLQLYYPQRNCLTKQTYQDLKQYYFSQTKAIYKQCILKCMAELEQLNLGDNSLISIITKELLNAQSEQNLQKYQLKLLIDIMGVIVDKQYIFQLMHFENIIFQLVHSSLQQFKHQYASIGLLNVYLKKLLIQQEIYSTDSKNAIRMIQQLMFDCLDEDSDLFEHIVQTYYLILLHDVADLMVTLQFIIKYAIQLKNQYFLSLFCLFLFRLKFGLFKSEIQQLYKTFYEDIEQDDGRTSSELLCGLSILDINQYDIKEIMLGQQDVLYIMTNKAILFIKYQNRFYINYLINLYQSMITKKHLIFDMEQLSLNNSFVVKLNEFVSQLGLKQQNTQYSIINQIQQIFETFYSTSLFVCDYIIKKFQIPIMIQAQDDLNLNELTLS</sequence>
<name>A0A8S1XWF8_PAROT</name>
<keyword evidence="3" id="KW-1185">Reference proteome</keyword>
<dbReference type="Proteomes" id="UP000683925">
    <property type="component" value="Unassembled WGS sequence"/>
</dbReference>
<dbReference type="OrthoDB" id="304641at2759"/>
<dbReference type="EMBL" id="CAJJDP010000136">
    <property type="protein sequence ID" value="CAD8205307.1"/>
    <property type="molecule type" value="Genomic_DNA"/>
</dbReference>
<dbReference type="AlphaFoldDB" id="A0A8S1XWF8"/>
<evidence type="ECO:0000256" key="1">
    <source>
        <dbReference type="SAM" id="Coils"/>
    </source>
</evidence>
<feature type="coiled-coil region" evidence="1">
    <location>
        <begin position="1"/>
        <end position="28"/>
    </location>
</feature>
<gene>
    <name evidence="2" type="ORF">POCTA_138.1.T1350061</name>
</gene>